<dbReference type="InterPro" id="IPR039391">
    <property type="entry name" value="Phytocyanin-like"/>
</dbReference>
<evidence type="ECO:0000256" key="6">
    <source>
        <dbReference type="SAM" id="Phobius"/>
    </source>
</evidence>
<dbReference type="Gene3D" id="2.60.40.420">
    <property type="entry name" value="Cupredoxins - blue copper proteins"/>
    <property type="match status" value="1"/>
</dbReference>
<feature type="transmembrane region" description="Helical" evidence="6">
    <location>
        <begin position="150"/>
        <end position="167"/>
    </location>
</feature>
<keyword evidence="7" id="KW-0732">Signal</keyword>
<dbReference type="PANTHER" id="PTHR33021:SF339">
    <property type="entry name" value="OS07G0570600 PROTEIN"/>
    <property type="match status" value="1"/>
</dbReference>
<evidence type="ECO:0000256" key="1">
    <source>
        <dbReference type="ARBA" id="ARBA00022448"/>
    </source>
</evidence>
<keyword evidence="1" id="KW-0813">Transport</keyword>
<keyword evidence="6" id="KW-0472">Membrane</keyword>
<dbReference type="PROSITE" id="PS51485">
    <property type="entry name" value="PHYTOCYANIN"/>
    <property type="match status" value="1"/>
</dbReference>
<keyword evidence="4" id="KW-0186">Copper</keyword>
<dbReference type="InterPro" id="IPR008972">
    <property type="entry name" value="Cupredoxin"/>
</dbReference>
<reference evidence="9" key="1">
    <citation type="submission" date="2023-10" db="EMBL/GenBank/DDBJ databases">
        <title>Chromosome-level genome of the transformable northern wattle, Acacia crassicarpa.</title>
        <authorList>
            <person name="Massaro I."/>
            <person name="Sinha N.R."/>
            <person name="Poethig S."/>
            <person name="Leichty A.R."/>
        </authorList>
    </citation>
    <scope>NUCLEOTIDE SEQUENCE</scope>
    <source>
        <strain evidence="9">Acra3RX</strain>
        <tissue evidence="9">Leaf</tissue>
    </source>
</reference>
<dbReference type="GO" id="GO:0009055">
    <property type="term" value="F:electron transfer activity"/>
    <property type="evidence" value="ECO:0007669"/>
    <property type="project" value="InterPro"/>
</dbReference>
<gene>
    <name evidence="9" type="ORF">QN277_007454</name>
</gene>
<sequence>MSFVQRNVVLLVTMMMMMCEGAVYKVGDSAGWTTLGKVDYKNWASSKNIIVGDTIIFEYNPQYHNVMRVTNETYKSCNVSEGTPLETFNSGNDSIKINSYGHHYFICGIPGHCQEGLKIDVNVIRVSATKTPTPSMDDKCPNCSNKASPFMASFGLIGLAMSFLALAA</sequence>
<dbReference type="EMBL" id="JAWXYG010000012">
    <property type="protein sequence ID" value="KAK4257931.1"/>
    <property type="molecule type" value="Genomic_DNA"/>
</dbReference>
<proteinExistence type="predicted"/>
<evidence type="ECO:0000313" key="10">
    <source>
        <dbReference type="Proteomes" id="UP001293593"/>
    </source>
</evidence>
<organism evidence="9 10">
    <name type="scientific">Acacia crassicarpa</name>
    <name type="common">northern wattle</name>
    <dbReference type="NCBI Taxonomy" id="499986"/>
    <lineage>
        <taxon>Eukaryota</taxon>
        <taxon>Viridiplantae</taxon>
        <taxon>Streptophyta</taxon>
        <taxon>Embryophyta</taxon>
        <taxon>Tracheophyta</taxon>
        <taxon>Spermatophyta</taxon>
        <taxon>Magnoliopsida</taxon>
        <taxon>eudicotyledons</taxon>
        <taxon>Gunneridae</taxon>
        <taxon>Pentapetalae</taxon>
        <taxon>rosids</taxon>
        <taxon>fabids</taxon>
        <taxon>Fabales</taxon>
        <taxon>Fabaceae</taxon>
        <taxon>Caesalpinioideae</taxon>
        <taxon>mimosoid clade</taxon>
        <taxon>Acacieae</taxon>
        <taxon>Acacia</taxon>
    </lineage>
</organism>
<evidence type="ECO:0000259" key="8">
    <source>
        <dbReference type="PROSITE" id="PS51485"/>
    </source>
</evidence>
<dbReference type="InterPro" id="IPR003245">
    <property type="entry name" value="Phytocyanin_dom"/>
</dbReference>
<dbReference type="FunFam" id="2.60.40.420:FF:000003">
    <property type="entry name" value="Blue copper"/>
    <property type="match status" value="1"/>
</dbReference>
<evidence type="ECO:0000256" key="5">
    <source>
        <dbReference type="ARBA" id="ARBA00023180"/>
    </source>
</evidence>
<keyword evidence="10" id="KW-1185">Reference proteome</keyword>
<keyword evidence="5" id="KW-0325">Glycoprotein</keyword>
<feature type="domain" description="Phytocyanin" evidence="8">
    <location>
        <begin position="22"/>
        <end position="125"/>
    </location>
</feature>
<evidence type="ECO:0000256" key="2">
    <source>
        <dbReference type="ARBA" id="ARBA00022723"/>
    </source>
</evidence>
<dbReference type="GO" id="GO:0046872">
    <property type="term" value="F:metal ion binding"/>
    <property type="evidence" value="ECO:0007669"/>
    <property type="project" value="UniProtKB-KW"/>
</dbReference>
<dbReference type="AlphaFoldDB" id="A0AAE1IUK3"/>
<keyword evidence="3" id="KW-0249">Electron transport</keyword>
<dbReference type="Pfam" id="PF02298">
    <property type="entry name" value="Cu_bind_like"/>
    <property type="match status" value="1"/>
</dbReference>
<keyword evidence="6" id="KW-0812">Transmembrane</keyword>
<protein>
    <recommendedName>
        <fullName evidence="8">Phytocyanin domain-containing protein</fullName>
    </recommendedName>
</protein>
<feature type="chain" id="PRO_5042120431" description="Phytocyanin domain-containing protein" evidence="7">
    <location>
        <begin position="22"/>
        <end position="168"/>
    </location>
</feature>
<keyword evidence="2" id="KW-0479">Metal-binding</keyword>
<evidence type="ECO:0000256" key="7">
    <source>
        <dbReference type="SAM" id="SignalP"/>
    </source>
</evidence>
<evidence type="ECO:0000313" key="9">
    <source>
        <dbReference type="EMBL" id="KAK4257931.1"/>
    </source>
</evidence>
<dbReference type="GO" id="GO:0005886">
    <property type="term" value="C:plasma membrane"/>
    <property type="evidence" value="ECO:0007669"/>
    <property type="project" value="TreeGrafter"/>
</dbReference>
<accession>A0AAE1IUK3</accession>
<keyword evidence="6" id="KW-1133">Transmembrane helix</keyword>
<comment type="caution">
    <text evidence="9">The sequence shown here is derived from an EMBL/GenBank/DDBJ whole genome shotgun (WGS) entry which is preliminary data.</text>
</comment>
<evidence type="ECO:0000256" key="3">
    <source>
        <dbReference type="ARBA" id="ARBA00022982"/>
    </source>
</evidence>
<evidence type="ECO:0000256" key="4">
    <source>
        <dbReference type="ARBA" id="ARBA00023008"/>
    </source>
</evidence>
<name>A0AAE1IUK3_9FABA</name>
<dbReference type="PANTHER" id="PTHR33021">
    <property type="entry name" value="BLUE COPPER PROTEIN"/>
    <property type="match status" value="1"/>
</dbReference>
<feature type="signal peptide" evidence="7">
    <location>
        <begin position="1"/>
        <end position="21"/>
    </location>
</feature>
<dbReference type="Proteomes" id="UP001293593">
    <property type="component" value="Unassembled WGS sequence"/>
</dbReference>
<dbReference type="SUPFAM" id="SSF49503">
    <property type="entry name" value="Cupredoxins"/>
    <property type="match status" value="1"/>
</dbReference>